<dbReference type="PROSITE" id="PS51480">
    <property type="entry name" value="DHAL"/>
    <property type="match status" value="1"/>
</dbReference>
<dbReference type="EMBL" id="JACYNN010000014">
    <property type="protein sequence ID" value="MBD8108053.1"/>
    <property type="molecule type" value="Genomic_DNA"/>
</dbReference>
<keyword evidence="2" id="KW-0547">Nucleotide-binding</keyword>
<dbReference type="AlphaFoldDB" id="A0A4U3EZ43"/>
<dbReference type="FunFam" id="3.40.50.10440:FF:000001">
    <property type="entry name" value="Dihydroxyacetone kinase, DhaK subunit"/>
    <property type="match status" value="1"/>
</dbReference>
<feature type="domain" description="DhaL" evidence="5">
    <location>
        <begin position="355"/>
        <end position="546"/>
    </location>
</feature>
<dbReference type="SUPFAM" id="SSF101473">
    <property type="entry name" value="DhaL-like"/>
    <property type="match status" value="1"/>
</dbReference>
<evidence type="ECO:0000313" key="8">
    <source>
        <dbReference type="EMBL" id="TKJ86163.1"/>
    </source>
</evidence>
<gene>
    <name evidence="8" type="ORF">EpCFBP13511_18760</name>
    <name evidence="7" type="ORF">IFT93_16780</name>
</gene>
<dbReference type="OrthoDB" id="9806345at2"/>
<dbReference type="Pfam" id="PF02734">
    <property type="entry name" value="Dak2"/>
    <property type="match status" value="1"/>
</dbReference>
<dbReference type="Gene3D" id="1.25.40.340">
    <property type="match status" value="1"/>
</dbReference>
<dbReference type="InterPro" id="IPR050861">
    <property type="entry name" value="Dihydroxyacetone_Kinase"/>
</dbReference>
<dbReference type="InterPro" id="IPR004006">
    <property type="entry name" value="DhaK_dom"/>
</dbReference>
<reference evidence="8 9" key="1">
    <citation type="journal article" date="2019" name="Sci. Rep.">
        <title>Differences in resource use lead to coexistence of seed-transmitted microbial populations.</title>
        <authorList>
            <person name="Torres-Cortes G."/>
            <person name="Garcia B.J."/>
            <person name="Compant S."/>
            <person name="Rezki S."/>
            <person name="Jones P."/>
            <person name="Preveaux A."/>
            <person name="Briand M."/>
            <person name="Roulet A."/>
            <person name="Bouchez O."/>
            <person name="Jacobson D."/>
            <person name="Barret M."/>
        </authorList>
    </citation>
    <scope>NUCLEOTIDE SEQUENCE [LARGE SCALE GENOMIC DNA]</scope>
    <source>
        <strain evidence="8 9">CFBP13511</strain>
    </source>
</reference>
<evidence type="ECO:0000259" key="6">
    <source>
        <dbReference type="PROSITE" id="PS51481"/>
    </source>
</evidence>
<evidence type="ECO:0000313" key="10">
    <source>
        <dbReference type="Proteomes" id="UP000661012"/>
    </source>
</evidence>
<dbReference type="STRING" id="1219360.GCA_001571305_03740"/>
<evidence type="ECO:0000313" key="9">
    <source>
        <dbReference type="Proteomes" id="UP000306393"/>
    </source>
</evidence>
<dbReference type="PANTHER" id="PTHR28629:SF4">
    <property type="entry name" value="TRIOKINASE_FMN CYCLASE"/>
    <property type="match status" value="1"/>
</dbReference>
<dbReference type="EMBL" id="QGAC01000020">
    <property type="protein sequence ID" value="TKJ86163.1"/>
    <property type="molecule type" value="Genomic_DNA"/>
</dbReference>
<evidence type="ECO:0000256" key="3">
    <source>
        <dbReference type="ARBA" id="ARBA00022777"/>
    </source>
</evidence>
<dbReference type="Pfam" id="PF02733">
    <property type="entry name" value="Dak1"/>
    <property type="match status" value="1"/>
</dbReference>
<accession>A0A4U3EZ43</accession>
<evidence type="ECO:0000256" key="4">
    <source>
        <dbReference type="ARBA" id="ARBA00022840"/>
    </source>
</evidence>
<comment type="caution">
    <text evidence="8">The sequence shown here is derived from an EMBL/GenBank/DDBJ whole genome shotgun (WGS) entry which is preliminary data.</text>
</comment>
<dbReference type="PANTHER" id="PTHR28629">
    <property type="entry name" value="TRIOKINASE/FMN CYCLASE"/>
    <property type="match status" value="1"/>
</dbReference>
<dbReference type="SUPFAM" id="SSF82549">
    <property type="entry name" value="DAK1/DegV-like"/>
    <property type="match status" value="1"/>
</dbReference>
<dbReference type="InterPro" id="IPR036117">
    <property type="entry name" value="DhaL_dom_sf"/>
</dbReference>
<proteinExistence type="predicted"/>
<keyword evidence="4" id="KW-0067">ATP-binding</keyword>
<keyword evidence="3 8" id="KW-0418">Kinase</keyword>
<dbReference type="FunFam" id="1.25.40.340:FF:000002">
    <property type="entry name" value="Dihydroxyacetone kinase, L subunit"/>
    <property type="match status" value="1"/>
</dbReference>
<sequence length="550" mass="56697">MSQFFMNQKQHVVNDAIEGILLSSPHHNLGRLSLGPQMRVVVRKDWDKSRVALISGGGSGHEPAHIGFVGQGMLTAAVCGDIFASPSVDAVLHAIINVTGDAGCLLIVKNYTGDRLNFGLAAEKARGLGYKVEMVMVRDDIALPENPQPRGIAGTALVHKVAGYAAEQGQTLAQVAAVAQQACDATSSIGLAFTTCHVPGETRDDHRVPEGGSELGMGIHGEPGASTLKTQNSAEIVAELVLRLTAKKIAGPLALMVNNLGGFSALEMAVVVREALHSALGQQVKLLIGPATLVSALDMKGFSLSVMQLDAERETALLAPVQVSGWSPAFAPFSAAEIPAKTAAQLQSVTPSDNPTAAAIVKTICQTLIGLESELNQLDAKVGDGDTGSTFAAGARSVLDASEAHALPLNQPHALLTVVGEKLATVMGGSSGVLMSIMFTAAGQQLAAGASLAEALNAGLARMQHYGGAQVGDRTMIDALHPAFAALLNGDDLTRVAAAAREGADSTSTMRSARAGRSSYLNQESLDGVKDPGACAVEKVFAALAVAHQP</sequence>
<feature type="domain" description="DhaK" evidence="6">
    <location>
        <begin position="8"/>
        <end position="326"/>
    </location>
</feature>
<dbReference type="RefSeq" id="WP_137269819.1">
    <property type="nucleotide sequence ID" value="NZ_JACYNM010000014.1"/>
</dbReference>
<keyword evidence="10" id="KW-1185">Reference proteome</keyword>
<keyword evidence="1" id="KW-0808">Transferase</keyword>
<dbReference type="Gene3D" id="3.40.50.10440">
    <property type="entry name" value="Dihydroxyacetone kinase, domain 1"/>
    <property type="match status" value="1"/>
</dbReference>
<dbReference type="InterPro" id="IPR004007">
    <property type="entry name" value="DhaL_dom"/>
</dbReference>
<dbReference type="GO" id="GO:0019563">
    <property type="term" value="P:glycerol catabolic process"/>
    <property type="evidence" value="ECO:0007669"/>
    <property type="project" value="TreeGrafter"/>
</dbReference>
<reference evidence="7 10" key="2">
    <citation type="journal article" date="2020" name="FEMS Microbiol. Ecol.">
        <title>Temporal dynamics of bacterial communities during seed development and maturation.</title>
        <authorList>
            <person name="Chesneau G."/>
            <person name="Torres-Cortes G."/>
            <person name="Briand M."/>
            <person name="Darrasse A."/>
            <person name="Preveaux A."/>
            <person name="Marais C."/>
            <person name="Jacques M.A."/>
            <person name="Shade A."/>
            <person name="Barret M."/>
        </authorList>
    </citation>
    <scope>NUCLEOTIDE SEQUENCE [LARGE SCALE GENOMIC DNA]</scope>
    <source>
        <strain evidence="7 10">CFBP13732</strain>
    </source>
</reference>
<dbReference type="Gene3D" id="3.30.1180.20">
    <property type="entry name" value="Dihydroxyacetone kinase, domain 2"/>
    <property type="match status" value="1"/>
</dbReference>
<dbReference type="GO" id="GO:0005524">
    <property type="term" value="F:ATP binding"/>
    <property type="evidence" value="ECO:0007669"/>
    <property type="project" value="UniProtKB-KW"/>
</dbReference>
<dbReference type="GO" id="GO:0004371">
    <property type="term" value="F:glycerone kinase activity"/>
    <property type="evidence" value="ECO:0007669"/>
    <property type="project" value="InterPro"/>
</dbReference>
<name>A0A4U3EZ43_9GAMM</name>
<protein>
    <submittedName>
        <fullName evidence="7 8">Dihydroxyacetone kinase</fullName>
    </submittedName>
</protein>
<dbReference type="Proteomes" id="UP000661012">
    <property type="component" value="Unassembled WGS sequence"/>
</dbReference>
<dbReference type="SMART" id="SM01120">
    <property type="entry name" value="Dak2"/>
    <property type="match status" value="1"/>
</dbReference>
<evidence type="ECO:0000256" key="2">
    <source>
        <dbReference type="ARBA" id="ARBA00022741"/>
    </source>
</evidence>
<evidence type="ECO:0000313" key="7">
    <source>
        <dbReference type="EMBL" id="MBD8108053.1"/>
    </source>
</evidence>
<dbReference type="GO" id="GO:0005829">
    <property type="term" value="C:cytosol"/>
    <property type="evidence" value="ECO:0007669"/>
    <property type="project" value="TreeGrafter"/>
</dbReference>
<evidence type="ECO:0000256" key="1">
    <source>
        <dbReference type="ARBA" id="ARBA00022679"/>
    </source>
</evidence>
<dbReference type="Proteomes" id="UP000306393">
    <property type="component" value="Unassembled WGS sequence"/>
</dbReference>
<dbReference type="PROSITE" id="PS51481">
    <property type="entry name" value="DHAK"/>
    <property type="match status" value="1"/>
</dbReference>
<evidence type="ECO:0000259" key="5">
    <source>
        <dbReference type="PROSITE" id="PS51480"/>
    </source>
</evidence>
<organism evidence="8 9">
    <name type="scientific">Erwinia persicina</name>
    <dbReference type="NCBI Taxonomy" id="55211"/>
    <lineage>
        <taxon>Bacteria</taxon>
        <taxon>Pseudomonadati</taxon>
        <taxon>Pseudomonadota</taxon>
        <taxon>Gammaproteobacteria</taxon>
        <taxon>Enterobacterales</taxon>
        <taxon>Erwiniaceae</taxon>
        <taxon>Erwinia</taxon>
    </lineage>
</organism>